<proteinExistence type="predicted"/>
<accession>A0AAC9KB71</accession>
<dbReference type="EMBL" id="CP018191">
    <property type="protein sequence ID" value="APH55182.1"/>
    <property type="molecule type" value="Genomic_DNA"/>
</dbReference>
<protein>
    <submittedName>
        <fullName evidence="4">Ankyrin</fullName>
    </submittedName>
</protein>
<dbReference type="InterPro" id="IPR002110">
    <property type="entry name" value="Ankyrin_rpt"/>
</dbReference>
<dbReference type="AlphaFoldDB" id="A0AAC9KB71"/>
<evidence type="ECO:0000256" key="3">
    <source>
        <dbReference type="PROSITE-ProRule" id="PRU00023"/>
    </source>
</evidence>
<dbReference type="PROSITE" id="PS50297">
    <property type="entry name" value="ANK_REP_REGION"/>
    <property type="match status" value="3"/>
</dbReference>
<dbReference type="PROSITE" id="PS50088">
    <property type="entry name" value="ANK_REPEAT"/>
    <property type="match status" value="3"/>
</dbReference>
<dbReference type="SUPFAM" id="SSF48403">
    <property type="entry name" value="Ankyrin repeat"/>
    <property type="match status" value="1"/>
</dbReference>
<keyword evidence="2 3" id="KW-0040">ANK repeat</keyword>
<feature type="repeat" description="ANK" evidence="3">
    <location>
        <begin position="91"/>
        <end position="123"/>
    </location>
</feature>
<evidence type="ECO:0000256" key="1">
    <source>
        <dbReference type="ARBA" id="ARBA00022737"/>
    </source>
</evidence>
<evidence type="ECO:0000313" key="5">
    <source>
        <dbReference type="Proteomes" id="UP000182373"/>
    </source>
</evidence>
<sequence>MHHQNGLFIHFSFSMCLISIHDCNPDPYFMTQLRPPFPISSIRIPDQKEEGTSLSQEQLEALFYGAVREGRADMIEAFLESGMDPNRPDARGFPPLILATYNGQIDAGALLLRRGAAVNAVDANGDTALSGVAFKGDEAAARMLLDAGATVDHRNAAGRTPLMFAVMFGREMMVRLLMAHGADPDLTDAEGNSARGIAEAQGGQAMLAALERRDS</sequence>
<evidence type="ECO:0000313" key="4">
    <source>
        <dbReference type="EMBL" id="APH55182.1"/>
    </source>
</evidence>
<dbReference type="InterPro" id="IPR036770">
    <property type="entry name" value="Ankyrin_rpt-contain_sf"/>
</dbReference>
<keyword evidence="1" id="KW-0677">Repeat</keyword>
<dbReference type="PANTHER" id="PTHR24171:SF9">
    <property type="entry name" value="ANKYRIN REPEAT DOMAIN-CONTAINING PROTEIN 39"/>
    <property type="match status" value="1"/>
</dbReference>
<feature type="repeat" description="ANK" evidence="3">
    <location>
        <begin position="157"/>
        <end position="189"/>
    </location>
</feature>
<name>A0AAC9KB71_9PROT</name>
<feature type="repeat" description="ANK" evidence="3">
    <location>
        <begin position="124"/>
        <end position="156"/>
    </location>
</feature>
<reference evidence="5" key="1">
    <citation type="submission" date="2016-11" db="EMBL/GenBank/DDBJ databases">
        <title>Comparative genomic and phenotypic analysis of Granulibacter bethesdensis clinical isolates from patients with chronic granulomatous disease.</title>
        <authorList>
            <person name="Zarember K.A."/>
            <person name="Porcella S.F."/>
            <person name="Chu J."/>
            <person name="Ding L."/>
            <person name="Dahlstrom E."/>
            <person name="Barbian K."/>
            <person name="Martens C."/>
            <person name="Sykora L."/>
            <person name="Kramer S."/>
            <person name="Pettinato A.M."/>
            <person name="Hong H."/>
            <person name="Wald G."/>
            <person name="Berg L.J."/>
            <person name="Rogge L.S."/>
            <person name="Greenberg D.E."/>
            <person name="Falcone E.L."/>
            <person name="Neves J.F."/>
            <person name="Simoes M.J."/>
            <person name="Casal M."/>
            <person name="Rodriguez-Lopez F.C."/>
            <person name="Zelazny A."/>
            <person name="Gallin J.I."/>
            <person name="Holland S.M."/>
        </authorList>
    </citation>
    <scope>NUCLEOTIDE SEQUENCE [LARGE SCALE GENOMIC DNA]</scope>
    <source>
        <strain evidence="5">NIH9.1</strain>
    </source>
</reference>
<dbReference type="Proteomes" id="UP000182373">
    <property type="component" value="Chromosome"/>
</dbReference>
<dbReference type="PANTHER" id="PTHR24171">
    <property type="entry name" value="ANKYRIN REPEAT DOMAIN-CONTAINING PROTEIN 39-RELATED"/>
    <property type="match status" value="1"/>
</dbReference>
<dbReference type="Gene3D" id="1.25.40.20">
    <property type="entry name" value="Ankyrin repeat-containing domain"/>
    <property type="match status" value="1"/>
</dbReference>
<gene>
    <name evidence="4" type="ORF">GbCGDNIH9_1865</name>
</gene>
<organism evidence="4 5">
    <name type="scientific">Granulibacter bethesdensis</name>
    <dbReference type="NCBI Taxonomy" id="364410"/>
    <lineage>
        <taxon>Bacteria</taxon>
        <taxon>Pseudomonadati</taxon>
        <taxon>Pseudomonadota</taxon>
        <taxon>Alphaproteobacteria</taxon>
        <taxon>Acetobacterales</taxon>
        <taxon>Acetobacteraceae</taxon>
        <taxon>Granulibacter</taxon>
    </lineage>
</organism>
<dbReference type="Pfam" id="PF12796">
    <property type="entry name" value="Ank_2"/>
    <property type="match status" value="1"/>
</dbReference>
<dbReference type="SMART" id="SM00248">
    <property type="entry name" value="ANK"/>
    <property type="match status" value="4"/>
</dbReference>
<evidence type="ECO:0000256" key="2">
    <source>
        <dbReference type="ARBA" id="ARBA00023043"/>
    </source>
</evidence>